<feature type="compositionally biased region" description="Polar residues" evidence="1">
    <location>
        <begin position="56"/>
        <end position="65"/>
    </location>
</feature>
<proteinExistence type="predicted"/>
<feature type="region of interest" description="Disordered" evidence="1">
    <location>
        <begin position="70"/>
        <end position="89"/>
    </location>
</feature>
<accession>A0A6B0UGC6</accession>
<evidence type="ECO:0000313" key="2">
    <source>
        <dbReference type="EMBL" id="MXU86003.1"/>
    </source>
</evidence>
<feature type="compositionally biased region" description="Pro residues" evidence="1">
    <location>
        <begin position="1"/>
        <end position="11"/>
    </location>
</feature>
<reference evidence="2" key="1">
    <citation type="submission" date="2019-12" db="EMBL/GenBank/DDBJ databases">
        <title>An insight into the sialome of adult female Ixodes ricinus ticks feeding for 6 days.</title>
        <authorList>
            <person name="Perner J."/>
            <person name="Ribeiro J.M.C."/>
        </authorList>
    </citation>
    <scope>NUCLEOTIDE SEQUENCE</scope>
    <source>
        <strain evidence="2">Semi-engorged</strain>
        <tissue evidence="2">Salivary glands</tissue>
    </source>
</reference>
<sequence>MASWPQHPPSSPSSSLSTSLLSSARPGAAAATLRGNGCSRSSGSWAKRATKARSPPSYSTCSGNSLTRRRCPRLMSSRLSRNSSTSCRR</sequence>
<feature type="compositionally biased region" description="Low complexity" evidence="1">
    <location>
        <begin position="73"/>
        <end position="89"/>
    </location>
</feature>
<evidence type="ECO:0000256" key="1">
    <source>
        <dbReference type="SAM" id="MobiDB-lite"/>
    </source>
</evidence>
<feature type="compositionally biased region" description="Low complexity" evidence="1">
    <location>
        <begin position="12"/>
        <end position="23"/>
    </location>
</feature>
<dbReference type="EMBL" id="GIFC01003920">
    <property type="protein sequence ID" value="MXU86003.1"/>
    <property type="molecule type" value="Transcribed_RNA"/>
</dbReference>
<feature type="region of interest" description="Disordered" evidence="1">
    <location>
        <begin position="1"/>
        <end position="65"/>
    </location>
</feature>
<name>A0A6B0UGC6_IXORI</name>
<protein>
    <submittedName>
        <fullName evidence="2">Putative secreted protein</fullName>
    </submittedName>
</protein>
<dbReference type="AlphaFoldDB" id="A0A6B0UGC6"/>
<organism evidence="2">
    <name type="scientific">Ixodes ricinus</name>
    <name type="common">Common tick</name>
    <name type="synonym">Acarus ricinus</name>
    <dbReference type="NCBI Taxonomy" id="34613"/>
    <lineage>
        <taxon>Eukaryota</taxon>
        <taxon>Metazoa</taxon>
        <taxon>Ecdysozoa</taxon>
        <taxon>Arthropoda</taxon>
        <taxon>Chelicerata</taxon>
        <taxon>Arachnida</taxon>
        <taxon>Acari</taxon>
        <taxon>Parasitiformes</taxon>
        <taxon>Ixodida</taxon>
        <taxon>Ixodoidea</taxon>
        <taxon>Ixodidae</taxon>
        <taxon>Ixodinae</taxon>
        <taxon>Ixodes</taxon>
    </lineage>
</organism>